<dbReference type="SUPFAM" id="SSF56436">
    <property type="entry name" value="C-type lectin-like"/>
    <property type="match status" value="1"/>
</dbReference>
<evidence type="ECO:0000259" key="4">
    <source>
        <dbReference type="PROSITE" id="PS50041"/>
    </source>
</evidence>
<keyword evidence="6" id="KW-1185">Reference proteome</keyword>
<dbReference type="InterPro" id="IPR016187">
    <property type="entry name" value="CTDL_fold"/>
</dbReference>
<feature type="transmembrane region" description="Helical" evidence="3">
    <location>
        <begin position="56"/>
        <end position="74"/>
    </location>
</feature>
<name>A0A9Q1HV27_CONCO</name>
<dbReference type="GO" id="GO:0030246">
    <property type="term" value="F:carbohydrate binding"/>
    <property type="evidence" value="ECO:0007669"/>
    <property type="project" value="UniProtKB-KW"/>
</dbReference>
<keyword evidence="3" id="KW-0472">Membrane</keyword>
<dbReference type="Pfam" id="PF00059">
    <property type="entry name" value="Lectin_C"/>
    <property type="match status" value="1"/>
</dbReference>
<comment type="caution">
    <text evidence="5">The sequence shown here is derived from an EMBL/GenBank/DDBJ whole genome shotgun (WGS) entry which is preliminary data.</text>
</comment>
<dbReference type="InterPro" id="IPR050111">
    <property type="entry name" value="C-type_lectin/snaclec_domain"/>
</dbReference>
<dbReference type="Gene3D" id="3.10.100.10">
    <property type="entry name" value="Mannose-Binding Protein A, subunit A"/>
    <property type="match status" value="1"/>
</dbReference>
<dbReference type="PROSITE" id="PS00615">
    <property type="entry name" value="C_TYPE_LECTIN_1"/>
    <property type="match status" value="1"/>
</dbReference>
<dbReference type="PANTHER" id="PTHR22803">
    <property type="entry name" value="MANNOSE, PHOSPHOLIPASE, LECTIN RECEPTOR RELATED"/>
    <property type="match status" value="1"/>
</dbReference>
<dbReference type="CDD" id="cd03590">
    <property type="entry name" value="CLECT_DC-SIGN_like"/>
    <property type="match status" value="1"/>
</dbReference>
<keyword evidence="1" id="KW-0430">Lectin</keyword>
<evidence type="ECO:0000313" key="5">
    <source>
        <dbReference type="EMBL" id="KAJ8263276.1"/>
    </source>
</evidence>
<feature type="domain" description="C-type lectin" evidence="4">
    <location>
        <begin position="136"/>
        <end position="255"/>
    </location>
</feature>
<reference evidence="5" key="1">
    <citation type="journal article" date="2023" name="Science">
        <title>Genome structures resolve the early diversification of teleost fishes.</title>
        <authorList>
            <person name="Parey E."/>
            <person name="Louis A."/>
            <person name="Montfort J."/>
            <person name="Bouchez O."/>
            <person name="Roques C."/>
            <person name="Iampietro C."/>
            <person name="Lluch J."/>
            <person name="Castinel A."/>
            <person name="Donnadieu C."/>
            <person name="Desvignes T."/>
            <person name="Floi Bucao C."/>
            <person name="Jouanno E."/>
            <person name="Wen M."/>
            <person name="Mejri S."/>
            <person name="Dirks R."/>
            <person name="Jansen H."/>
            <person name="Henkel C."/>
            <person name="Chen W.J."/>
            <person name="Zahm M."/>
            <person name="Cabau C."/>
            <person name="Klopp C."/>
            <person name="Thompson A.W."/>
            <person name="Robinson-Rechavi M."/>
            <person name="Braasch I."/>
            <person name="Lecointre G."/>
            <person name="Bobe J."/>
            <person name="Postlethwait J.H."/>
            <person name="Berthelot C."/>
            <person name="Roest Crollius H."/>
            <person name="Guiguen Y."/>
        </authorList>
    </citation>
    <scope>NUCLEOTIDE SEQUENCE</scope>
    <source>
        <strain evidence="5">Concon-B</strain>
    </source>
</reference>
<dbReference type="InterPro" id="IPR016186">
    <property type="entry name" value="C-type_lectin-like/link_sf"/>
</dbReference>
<dbReference type="AlphaFoldDB" id="A0A9Q1HV27"/>
<keyword evidence="3" id="KW-1133">Transmembrane helix</keyword>
<evidence type="ECO:0000313" key="6">
    <source>
        <dbReference type="Proteomes" id="UP001152803"/>
    </source>
</evidence>
<dbReference type="EMBL" id="JAFJMO010000011">
    <property type="protein sequence ID" value="KAJ8263276.1"/>
    <property type="molecule type" value="Genomic_DNA"/>
</dbReference>
<dbReference type="InterPro" id="IPR001304">
    <property type="entry name" value="C-type_lectin-like"/>
</dbReference>
<gene>
    <name evidence="5" type="ORF">COCON_G00157330</name>
</gene>
<accession>A0A9Q1HV27</accession>
<keyword evidence="3" id="KW-0812">Transmembrane</keyword>
<evidence type="ECO:0000256" key="1">
    <source>
        <dbReference type="ARBA" id="ARBA00022734"/>
    </source>
</evidence>
<dbReference type="SMART" id="SM00034">
    <property type="entry name" value="CLECT"/>
    <property type="match status" value="1"/>
</dbReference>
<evidence type="ECO:0000256" key="3">
    <source>
        <dbReference type="SAM" id="Phobius"/>
    </source>
</evidence>
<dbReference type="InterPro" id="IPR018378">
    <property type="entry name" value="C-type_lectin_CS"/>
</dbReference>
<dbReference type="InterPro" id="IPR033989">
    <property type="entry name" value="CD209-like_CTLD"/>
</dbReference>
<proteinExistence type="predicted"/>
<keyword evidence="2" id="KW-1015">Disulfide bond</keyword>
<organism evidence="5 6">
    <name type="scientific">Conger conger</name>
    <name type="common">Conger eel</name>
    <name type="synonym">Muraena conger</name>
    <dbReference type="NCBI Taxonomy" id="82655"/>
    <lineage>
        <taxon>Eukaryota</taxon>
        <taxon>Metazoa</taxon>
        <taxon>Chordata</taxon>
        <taxon>Craniata</taxon>
        <taxon>Vertebrata</taxon>
        <taxon>Euteleostomi</taxon>
        <taxon>Actinopterygii</taxon>
        <taxon>Neopterygii</taxon>
        <taxon>Teleostei</taxon>
        <taxon>Anguilliformes</taxon>
        <taxon>Congridae</taxon>
        <taxon>Conger</taxon>
    </lineage>
</organism>
<dbReference type="Proteomes" id="UP001152803">
    <property type="component" value="Unassembled WGS sequence"/>
</dbReference>
<dbReference type="OrthoDB" id="8935730at2759"/>
<protein>
    <recommendedName>
        <fullName evidence="4">C-type lectin domain-containing protein</fullName>
    </recommendedName>
</protein>
<dbReference type="PROSITE" id="PS50041">
    <property type="entry name" value="C_TYPE_LECTIN_2"/>
    <property type="match status" value="1"/>
</dbReference>
<evidence type="ECO:0000256" key="2">
    <source>
        <dbReference type="ARBA" id="ARBA00023157"/>
    </source>
</evidence>
<sequence>MSFNLIAQDRLTKNADLFKVMDSDGYDRFNGPEQQNNRSSEKTVLYRGRRFTLTDLLNWISLLLLLLLLLIMGLKFTQVQQEVADIKLLLVSINLSLVEPLSRLAEAEAQMTDLIPSHQKPMAPIQGPCDEGWLFFQGSCYLLSSDRLSWHDAEKICEDQGAQLFVINNADELDFIEGVMFDTNYWIGLVERAEEGHWSWVDGTNFLTTPHFWDVGQPDEWDYPANGEDCGELRIKLRPRWNDADCSLSLRYICELKGK</sequence>